<proteinExistence type="predicted"/>
<feature type="compositionally biased region" description="Polar residues" evidence="1">
    <location>
        <begin position="18"/>
        <end position="27"/>
    </location>
</feature>
<feature type="region of interest" description="Disordered" evidence="1">
    <location>
        <begin position="566"/>
        <end position="599"/>
    </location>
</feature>
<organism evidence="4 5">
    <name type="scientific">Phascolarctos cinereus</name>
    <name type="common">Koala</name>
    <dbReference type="NCBI Taxonomy" id="38626"/>
    <lineage>
        <taxon>Eukaryota</taxon>
        <taxon>Metazoa</taxon>
        <taxon>Chordata</taxon>
        <taxon>Craniata</taxon>
        <taxon>Vertebrata</taxon>
        <taxon>Euteleostomi</taxon>
        <taxon>Mammalia</taxon>
        <taxon>Metatheria</taxon>
        <taxon>Diprotodontia</taxon>
        <taxon>Phascolarctidae</taxon>
        <taxon>Phascolarctos</taxon>
    </lineage>
</organism>
<dbReference type="GO" id="GO:0030133">
    <property type="term" value="C:transport vesicle"/>
    <property type="evidence" value="ECO:0007669"/>
    <property type="project" value="Ensembl"/>
</dbReference>
<evidence type="ECO:0000313" key="4">
    <source>
        <dbReference type="Proteomes" id="UP000515140"/>
    </source>
</evidence>
<feature type="compositionally biased region" description="Basic and acidic residues" evidence="1">
    <location>
        <begin position="1"/>
        <end position="15"/>
    </location>
</feature>
<protein>
    <submittedName>
        <fullName evidence="5">Consortin</fullName>
    </submittedName>
</protein>
<dbReference type="InterPro" id="IPR042318">
    <property type="entry name" value="Consortin"/>
</dbReference>
<name>A0A6P5JUR6_PHACI</name>
<feature type="domain" description="Consortin C-terminal" evidence="2">
    <location>
        <begin position="617"/>
        <end position="727"/>
    </location>
</feature>
<dbReference type="Proteomes" id="UP000515140">
    <property type="component" value="Unplaced"/>
</dbReference>
<dbReference type="InParanoid" id="A0A6P5JUR6"/>
<feature type="compositionally biased region" description="Basic and acidic residues" evidence="1">
    <location>
        <begin position="90"/>
        <end position="115"/>
    </location>
</feature>
<dbReference type="FunCoup" id="A0A6P5JUR6">
    <property type="interactions" value="847"/>
</dbReference>
<dbReference type="GO" id="GO:0032991">
    <property type="term" value="C:protein-containing complex"/>
    <property type="evidence" value="ECO:0007669"/>
    <property type="project" value="Ensembl"/>
</dbReference>
<feature type="compositionally biased region" description="Acidic residues" evidence="1">
    <location>
        <begin position="529"/>
        <end position="546"/>
    </location>
</feature>
<dbReference type="GO" id="GO:0042998">
    <property type="term" value="P:positive regulation of Golgi to plasma membrane protein transport"/>
    <property type="evidence" value="ECO:0007669"/>
    <property type="project" value="Ensembl"/>
</dbReference>
<dbReference type="GeneID" id="110205499"/>
<dbReference type="RefSeq" id="XP_020837775.1">
    <property type="nucleotide sequence ID" value="XM_020982116.1"/>
</dbReference>
<feature type="region of interest" description="Disordered" evidence="1">
    <location>
        <begin position="448"/>
        <end position="550"/>
    </location>
</feature>
<dbReference type="CTD" id="163882"/>
<dbReference type="Pfam" id="PF22883">
    <property type="entry name" value="Consortin_N"/>
    <property type="match status" value="1"/>
</dbReference>
<feature type="region of interest" description="Disordered" evidence="1">
    <location>
        <begin position="313"/>
        <end position="403"/>
    </location>
</feature>
<evidence type="ECO:0000259" key="3">
    <source>
        <dbReference type="Pfam" id="PF22883"/>
    </source>
</evidence>
<dbReference type="PANTHER" id="PTHR28581:SF1">
    <property type="entry name" value="CONSORTIN"/>
    <property type="match status" value="1"/>
</dbReference>
<feature type="compositionally biased region" description="Basic and acidic residues" evidence="1">
    <location>
        <begin position="328"/>
        <end position="343"/>
    </location>
</feature>
<feature type="compositionally biased region" description="Basic residues" evidence="1">
    <location>
        <begin position="116"/>
        <end position="127"/>
    </location>
</feature>
<dbReference type="GO" id="GO:0005802">
    <property type="term" value="C:trans-Golgi network"/>
    <property type="evidence" value="ECO:0007669"/>
    <property type="project" value="Ensembl"/>
</dbReference>
<dbReference type="AlphaFoldDB" id="A0A6P5JUR6"/>
<sequence length="730" mass="81272">MDDRETPTSDLHLEPQDGCSTDHSTEGTQLCLPSISDENENQFDGNVCEAVTDSDNEMGKHGKFEQDNLNNNESCSNCDNFVTPSCEAAASDHSEKKHPEALTDEKPLLGKEKKTVVKKASRSKKGMITKSAPEFSSGDTATVMQEKIISVSTHAGGEEDAAESNANYQPKEPKQVLQSLFSLIRGEFEQLDSRVLPLCLHQIAETYFQEEDYEKAMKFIHLERLYHEQLLANLSSIQEQWEAKWKTAEPHAVTSLRNSEKGLNGEELERLAKLCATHQEPLLSKHKIITTEKSLEETGFTQLTVIGDLEERGAAARKSESKTWTVIESRKENQHKEEEKSERSLSNNQSDKLMEAVSPSVSASKDHMEEQQCRAESTSESHTQPSETVGSGPGSDSSENPCKEDSCLLLGETEVCEDVAKREGIANRPKVLISDRSMVDPLTLSSSEHIPLSLNPEDENLQAEGNGLLRQPQDVPDVTAKEELENNALNQQQPDLTDSDGKLPPENVRCEDNRASDLEDPELRIAPEEWGEEEEEEEVEEEEEEVSKETKDYLKKLLEGCLKDTGPCLPYEENQEDSDTLQDLSPEEASYSLQEPLPSDESCLSLDDLAKRIEIAEVVPTEGLVSILKKRNNSEGNQLAQMQPKSSKRRVRFQEMEDSLDQDEVGGGSCLLLVLLCIATVFLSIGGTALYCTFGDVESPVCTDFAANMDFYYTKLLQGITELKHRISFS</sequence>
<dbReference type="GO" id="GO:0071253">
    <property type="term" value="F:connexin binding"/>
    <property type="evidence" value="ECO:0007669"/>
    <property type="project" value="Ensembl"/>
</dbReference>
<dbReference type="InterPro" id="IPR054132">
    <property type="entry name" value="Consortin_N"/>
</dbReference>
<dbReference type="KEGG" id="pcw:110205499"/>
<accession>A0A6P5JUR6</accession>
<feature type="region of interest" description="Disordered" evidence="1">
    <location>
        <begin position="1"/>
        <end position="27"/>
    </location>
</feature>
<feature type="compositionally biased region" description="Basic and acidic residues" evidence="1">
    <location>
        <begin position="499"/>
        <end position="527"/>
    </location>
</feature>
<keyword evidence="4" id="KW-1185">Reference proteome</keyword>
<evidence type="ECO:0000313" key="5">
    <source>
        <dbReference type="RefSeq" id="XP_020837775.1"/>
    </source>
</evidence>
<dbReference type="GO" id="GO:0005886">
    <property type="term" value="C:plasma membrane"/>
    <property type="evidence" value="ECO:0007669"/>
    <property type="project" value="Ensembl"/>
</dbReference>
<feature type="compositionally biased region" description="Basic and acidic residues" evidence="1">
    <location>
        <begin position="364"/>
        <end position="379"/>
    </location>
</feature>
<evidence type="ECO:0000259" key="2">
    <source>
        <dbReference type="Pfam" id="PF15281"/>
    </source>
</evidence>
<evidence type="ECO:0000256" key="1">
    <source>
        <dbReference type="SAM" id="MobiDB-lite"/>
    </source>
</evidence>
<dbReference type="InterPro" id="IPR028129">
    <property type="entry name" value="Consortin_C"/>
</dbReference>
<feature type="domain" description="Consortin N-terminal" evidence="3">
    <location>
        <begin position="192"/>
        <end position="242"/>
    </location>
</feature>
<dbReference type="GO" id="GO:0019902">
    <property type="term" value="F:phosphatase binding"/>
    <property type="evidence" value="ECO:0007669"/>
    <property type="project" value="Ensembl"/>
</dbReference>
<reference evidence="5" key="1">
    <citation type="submission" date="2025-08" db="UniProtKB">
        <authorList>
            <consortium name="RefSeq"/>
        </authorList>
    </citation>
    <scope>IDENTIFICATION</scope>
    <source>
        <tissue evidence="5">Spleen</tissue>
    </source>
</reference>
<feature type="compositionally biased region" description="Polar residues" evidence="1">
    <location>
        <begin position="380"/>
        <end position="400"/>
    </location>
</feature>
<gene>
    <name evidence="5" type="primary">CNST</name>
</gene>
<dbReference type="PANTHER" id="PTHR28581">
    <property type="entry name" value="CONSORTIN"/>
    <property type="match status" value="1"/>
</dbReference>
<dbReference type="Pfam" id="PF15281">
    <property type="entry name" value="Consortin_C"/>
    <property type="match status" value="1"/>
</dbReference>
<feature type="compositionally biased region" description="Polar residues" evidence="1">
    <location>
        <begin position="487"/>
        <end position="496"/>
    </location>
</feature>
<feature type="region of interest" description="Disordered" evidence="1">
    <location>
        <begin position="89"/>
        <end position="139"/>
    </location>
</feature>